<dbReference type="Proteomes" id="UP000050668">
    <property type="component" value="Unassembled WGS sequence"/>
</dbReference>
<protein>
    <submittedName>
        <fullName evidence="1">Uncharacterized protein</fullName>
    </submittedName>
</protein>
<dbReference type="EMBL" id="LGRV01000008">
    <property type="protein sequence ID" value="KOS66282.1"/>
    <property type="molecule type" value="Genomic_DNA"/>
</dbReference>
<sequence length="101" mass="11896">MVPTMNDLIISSHYSLLGAIPNKLRGLTVKLENETLYWKGYFDGEPTEEEKEILSVACTEVIADFPTIKDVKEEYFNHSRPLKMEMLQFWAFLRWEQDDSY</sequence>
<dbReference type="Pfam" id="PF26541">
    <property type="entry name" value="MafI2"/>
    <property type="match status" value="1"/>
</dbReference>
<organism evidence="1 2">
    <name type="scientific">Lysinibacillus contaminans</name>
    <dbReference type="NCBI Taxonomy" id="1293441"/>
    <lineage>
        <taxon>Bacteria</taxon>
        <taxon>Bacillati</taxon>
        <taxon>Bacillota</taxon>
        <taxon>Bacilli</taxon>
        <taxon>Bacillales</taxon>
        <taxon>Bacillaceae</taxon>
        <taxon>Lysinibacillus</taxon>
    </lineage>
</organism>
<evidence type="ECO:0000313" key="2">
    <source>
        <dbReference type="Proteomes" id="UP000050668"/>
    </source>
</evidence>
<evidence type="ECO:0000313" key="1">
    <source>
        <dbReference type="EMBL" id="KOS66282.1"/>
    </source>
</evidence>
<name>A0ABR5JWE8_9BACI</name>
<gene>
    <name evidence="1" type="ORF">AEA09_18875</name>
</gene>
<proteinExistence type="predicted"/>
<keyword evidence="2" id="KW-1185">Reference proteome</keyword>
<comment type="caution">
    <text evidence="1">The sequence shown here is derived from an EMBL/GenBank/DDBJ whole genome shotgun (WGS) entry which is preliminary data.</text>
</comment>
<dbReference type="InterPro" id="IPR058702">
    <property type="entry name" value="MafI2-like"/>
</dbReference>
<reference evidence="2" key="1">
    <citation type="submission" date="2015-07" db="EMBL/GenBank/DDBJ databases">
        <title>Fjat-14205 dsm 2895.</title>
        <authorList>
            <person name="Liu B."/>
            <person name="Wang J."/>
            <person name="Zhu Y."/>
            <person name="Liu G."/>
            <person name="Chen Q."/>
            <person name="Chen Z."/>
            <person name="Lan J."/>
            <person name="Che J."/>
            <person name="Ge C."/>
            <person name="Shi H."/>
            <person name="Pan Z."/>
            <person name="Liu X."/>
        </authorList>
    </citation>
    <scope>NUCLEOTIDE SEQUENCE [LARGE SCALE GENOMIC DNA]</scope>
    <source>
        <strain evidence="2">DSM 25560</strain>
    </source>
</reference>
<accession>A0ABR5JWE8</accession>
<dbReference type="RefSeq" id="WP_053585510.1">
    <property type="nucleotide sequence ID" value="NZ_LGRV01000008.1"/>
</dbReference>